<evidence type="ECO:0000313" key="2">
    <source>
        <dbReference type="Proteomes" id="UP000290540"/>
    </source>
</evidence>
<dbReference type="Proteomes" id="UP000290540">
    <property type="component" value="Unassembled WGS sequence"/>
</dbReference>
<accession>A0A4Q2VMN2</accession>
<organism evidence="1 2">
    <name type="scientific">Fusarium oxysporum f. sp. narcissi</name>
    <dbReference type="NCBI Taxonomy" id="451672"/>
    <lineage>
        <taxon>Eukaryota</taxon>
        <taxon>Fungi</taxon>
        <taxon>Dikarya</taxon>
        <taxon>Ascomycota</taxon>
        <taxon>Pezizomycotina</taxon>
        <taxon>Sordariomycetes</taxon>
        <taxon>Hypocreomycetidae</taxon>
        <taxon>Hypocreales</taxon>
        <taxon>Nectriaceae</taxon>
        <taxon>Fusarium</taxon>
        <taxon>Fusarium oxysporum species complex</taxon>
    </lineage>
</organism>
<dbReference type="AlphaFoldDB" id="A0A4Q2VMN2"/>
<reference evidence="1 2" key="1">
    <citation type="submission" date="2016-12" db="EMBL/GenBank/DDBJ databases">
        <title>Draft genome sequence of Fusarium oxysporum causing rot on Narcissus.</title>
        <authorList>
            <person name="Armitage A.D."/>
            <person name="Taylor A."/>
            <person name="Clarkson J.P."/>
            <person name="Harrison R.J."/>
            <person name="Jackson A.C."/>
        </authorList>
    </citation>
    <scope>NUCLEOTIDE SEQUENCE [LARGE SCALE GENOMIC DNA]</scope>
    <source>
        <strain evidence="1 2">N139</strain>
    </source>
</reference>
<sequence>MCGHTVYCALCCVPIHEYDSWGDSYCGCDDDSDSGVDIVDKEWMGEFIIIARDPETQETFLIEQARHHEDNHYDVYDDDEVSEHGEVFDTRLVTL</sequence>
<comment type="caution">
    <text evidence="1">The sequence shown here is derived from an EMBL/GenBank/DDBJ whole genome shotgun (WGS) entry which is preliminary data.</text>
</comment>
<dbReference type="EMBL" id="MQTW01000072">
    <property type="protein sequence ID" value="RYC87756.1"/>
    <property type="molecule type" value="Genomic_DNA"/>
</dbReference>
<proteinExistence type="predicted"/>
<name>A0A4Q2VMN2_FUSOX</name>
<evidence type="ECO:0000313" key="1">
    <source>
        <dbReference type="EMBL" id="RYC87756.1"/>
    </source>
</evidence>
<protein>
    <submittedName>
        <fullName evidence="1">Uncharacterized protein</fullName>
    </submittedName>
</protein>
<gene>
    <name evidence="1" type="ORF">BFJ63_vAg9477</name>
</gene>